<organism evidence="1 2">
    <name type="scientific">Thraustotheca clavata</name>
    <dbReference type="NCBI Taxonomy" id="74557"/>
    <lineage>
        <taxon>Eukaryota</taxon>
        <taxon>Sar</taxon>
        <taxon>Stramenopiles</taxon>
        <taxon>Oomycota</taxon>
        <taxon>Saprolegniomycetes</taxon>
        <taxon>Saprolegniales</taxon>
        <taxon>Achlyaceae</taxon>
        <taxon>Thraustotheca</taxon>
    </lineage>
</organism>
<keyword evidence="2" id="KW-1185">Reference proteome</keyword>
<proteinExistence type="predicted"/>
<evidence type="ECO:0000313" key="1">
    <source>
        <dbReference type="EMBL" id="OQR96328.1"/>
    </source>
</evidence>
<gene>
    <name evidence="1" type="ORF">THRCLA_22007</name>
</gene>
<reference evidence="1 2" key="1">
    <citation type="journal article" date="2014" name="Genome Biol. Evol.">
        <title>The secreted proteins of Achlya hypogyna and Thraustotheca clavata identify the ancestral oomycete secretome and reveal gene acquisitions by horizontal gene transfer.</title>
        <authorList>
            <person name="Misner I."/>
            <person name="Blouin N."/>
            <person name="Leonard G."/>
            <person name="Richards T.A."/>
            <person name="Lane C.E."/>
        </authorList>
    </citation>
    <scope>NUCLEOTIDE SEQUENCE [LARGE SCALE GENOMIC DNA]</scope>
    <source>
        <strain evidence="1 2">ATCC 34112</strain>
    </source>
</reference>
<dbReference type="AlphaFoldDB" id="A0A1V9ZEB5"/>
<name>A0A1V9ZEB5_9STRA</name>
<comment type="caution">
    <text evidence="1">The sequence shown here is derived from an EMBL/GenBank/DDBJ whole genome shotgun (WGS) entry which is preliminary data.</text>
</comment>
<evidence type="ECO:0008006" key="3">
    <source>
        <dbReference type="Google" id="ProtNLM"/>
    </source>
</evidence>
<accession>A0A1V9ZEB5</accession>
<dbReference type="EMBL" id="JNBS01001977">
    <property type="protein sequence ID" value="OQR96328.1"/>
    <property type="molecule type" value="Genomic_DNA"/>
</dbReference>
<protein>
    <recommendedName>
        <fullName evidence="3">Crinkler (CRN) family protein</fullName>
    </recommendedName>
</protein>
<sequence length="90" mass="10377">MYRKRKEPDDGLTRTNYPYRFGSPYKELLDCIVLFEGKTKISLHALLDKCGYTFREQAGCVLFDSTSFFILSGTKFGTWSCVKAKWTDKG</sequence>
<evidence type="ECO:0000313" key="2">
    <source>
        <dbReference type="Proteomes" id="UP000243217"/>
    </source>
</evidence>
<dbReference type="Proteomes" id="UP000243217">
    <property type="component" value="Unassembled WGS sequence"/>
</dbReference>